<dbReference type="AlphaFoldDB" id="A0A4R3MKU0"/>
<accession>A0A4R3MKU0</accession>
<evidence type="ECO:0000313" key="2">
    <source>
        <dbReference type="Proteomes" id="UP000294902"/>
    </source>
</evidence>
<organism evidence="1 2">
    <name type="scientific">Natranaerovirga pectinivora</name>
    <dbReference type="NCBI Taxonomy" id="682400"/>
    <lineage>
        <taxon>Bacteria</taxon>
        <taxon>Bacillati</taxon>
        <taxon>Bacillota</taxon>
        <taxon>Clostridia</taxon>
        <taxon>Lachnospirales</taxon>
        <taxon>Natranaerovirgaceae</taxon>
        <taxon>Natranaerovirga</taxon>
    </lineage>
</organism>
<keyword evidence="2" id="KW-1185">Reference proteome</keyword>
<dbReference type="Proteomes" id="UP000294902">
    <property type="component" value="Unassembled WGS sequence"/>
</dbReference>
<proteinExistence type="predicted"/>
<sequence>MLDNNKDYYLLKDIPDAFKRHSSLVETINSKRFQVNKNTSHSNNVKNQIINSNNNNETLLTLLLLLLFLDNNNANYNTQIF</sequence>
<dbReference type="EMBL" id="SMAL01000003">
    <property type="protein sequence ID" value="TCT15336.1"/>
    <property type="molecule type" value="Genomic_DNA"/>
</dbReference>
<reference evidence="1 2" key="1">
    <citation type="submission" date="2019-03" db="EMBL/GenBank/DDBJ databases">
        <title>Genomic Encyclopedia of Type Strains, Phase IV (KMG-IV): sequencing the most valuable type-strain genomes for metagenomic binning, comparative biology and taxonomic classification.</title>
        <authorList>
            <person name="Goeker M."/>
        </authorList>
    </citation>
    <scope>NUCLEOTIDE SEQUENCE [LARGE SCALE GENOMIC DNA]</scope>
    <source>
        <strain evidence="1 2">DSM 24629</strain>
    </source>
</reference>
<gene>
    <name evidence="1" type="ORF">EDC18_10340</name>
</gene>
<protein>
    <submittedName>
        <fullName evidence="1">Uncharacterized protein</fullName>
    </submittedName>
</protein>
<comment type="caution">
    <text evidence="1">The sequence shown here is derived from an EMBL/GenBank/DDBJ whole genome shotgun (WGS) entry which is preliminary data.</text>
</comment>
<name>A0A4R3MKU0_9FIRM</name>
<dbReference type="RefSeq" id="WP_132250944.1">
    <property type="nucleotide sequence ID" value="NZ_SMAL01000003.1"/>
</dbReference>
<evidence type="ECO:0000313" key="1">
    <source>
        <dbReference type="EMBL" id="TCT15336.1"/>
    </source>
</evidence>